<name>A0ABQ8SZL2_PERAM</name>
<reference evidence="1 2" key="1">
    <citation type="journal article" date="2022" name="Allergy">
        <title>Genome assembly and annotation of Periplaneta americana reveal a comprehensive cockroach allergen profile.</title>
        <authorList>
            <person name="Wang L."/>
            <person name="Xiong Q."/>
            <person name="Saelim N."/>
            <person name="Wang L."/>
            <person name="Nong W."/>
            <person name="Wan A.T."/>
            <person name="Shi M."/>
            <person name="Liu X."/>
            <person name="Cao Q."/>
            <person name="Hui J.H.L."/>
            <person name="Sookrung N."/>
            <person name="Leung T.F."/>
            <person name="Tungtrongchitr A."/>
            <person name="Tsui S.K.W."/>
        </authorList>
    </citation>
    <scope>NUCLEOTIDE SEQUENCE [LARGE SCALE GENOMIC DNA]</scope>
    <source>
        <strain evidence="1">PWHHKU_190912</strain>
    </source>
</reference>
<keyword evidence="2" id="KW-1185">Reference proteome</keyword>
<sequence length="252" mass="27114">MSPGSSTESYPAFARIGLRENPGKNLNQVTCSTGVDMYVCEMSPGSSTENYPVFARIGLRENPGKNLNQVTCSTGVDMYVLPRKCKPEEIRKESNLLCERWELLVSSMGEEKETAALMRAMRVVYLQLFQHEGLWSEDRALSWTPTSVAQHIAAVVVVATVLHTGSSLDIAQSSSSSSSSSSIKKIAMAAEQLVSRAPSSSCSAISAVDTFSYPEIAFGDSSRIPGDRHGKPQVQSLSGLLSQDVLESVVGA</sequence>
<accession>A0ABQ8SZL2</accession>
<dbReference type="EMBL" id="JAJSOF020000019">
    <property type="protein sequence ID" value="KAJ4439156.1"/>
    <property type="molecule type" value="Genomic_DNA"/>
</dbReference>
<protein>
    <submittedName>
        <fullName evidence="1">Uncharacterized protein</fullName>
    </submittedName>
</protein>
<organism evidence="1 2">
    <name type="scientific">Periplaneta americana</name>
    <name type="common">American cockroach</name>
    <name type="synonym">Blatta americana</name>
    <dbReference type="NCBI Taxonomy" id="6978"/>
    <lineage>
        <taxon>Eukaryota</taxon>
        <taxon>Metazoa</taxon>
        <taxon>Ecdysozoa</taxon>
        <taxon>Arthropoda</taxon>
        <taxon>Hexapoda</taxon>
        <taxon>Insecta</taxon>
        <taxon>Pterygota</taxon>
        <taxon>Neoptera</taxon>
        <taxon>Polyneoptera</taxon>
        <taxon>Dictyoptera</taxon>
        <taxon>Blattodea</taxon>
        <taxon>Blattoidea</taxon>
        <taxon>Blattidae</taxon>
        <taxon>Blattinae</taxon>
        <taxon>Periplaneta</taxon>
    </lineage>
</organism>
<gene>
    <name evidence="1" type="ORF">ANN_15113</name>
</gene>
<proteinExistence type="predicted"/>
<comment type="caution">
    <text evidence="1">The sequence shown here is derived from an EMBL/GenBank/DDBJ whole genome shotgun (WGS) entry which is preliminary data.</text>
</comment>
<evidence type="ECO:0000313" key="1">
    <source>
        <dbReference type="EMBL" id="KAJ4439156.1"/>
    </source>
</evidence>
<dbReference type="Proteomes" id="UP001148838">
    <property type="component" value="Unassembled WGS sequence"/>
</dbReference>
<evidence type="ECO:0000313" key="2">
    <source>
        <dbReference type="Proteomes" id="UP001148838"/>
    </source>
</evidence>